<reference evidence="3" key="1">
    <citation type="journal article" date="2019" name="Int. J. Syst. Evol. Microbiol.">
        <title>The Global Catalogue of Microorganisms (GCM) 10K type strain sequencing project: providing services to taxonomists for standard genome sequencing and annotation.</title>
        <authorList>
            <consortium name="The Broad Institute Genomics Platform"/>
            <consortium name="The Broad Institute Genome Sequencing Center for Infectious Disease"/>
            <person name="Wu L."/>
            <person name="Ma J."/>
        </authorList>
    </citation>
    <scope>NUCLEOTIDE SEQUENCE [LARGE SCALE GENOMIC DNA]</scope>
    <source>
        <strain evidence="3">CGMCC 1.12286</strain>
    </source>
</reference>
<dbReference type="SUPFAM" id="SSF53271">
    <property type="entry name" value="PRTase-like"/>
    <property type="match status" value="1"/>
</dbReference>
<keyword evidence="3" id="KW-1185">Reference proteome</keyword>
<proteinExistence type="inferred from homology"/>
<dbReference type="Proteomes" id="UP001597079">
    <property type="component" value="Unassembled WGS sequence"/>
</dbReference>
<organism evidence="2 3">
    <name type="scientific">Alicyclobacillus fodiniaquatilis</name>
    <dbReference type="NCBI Taxonomy" id="1661150"/>
    <lineage>
        <taxon>Bacteria</taxon>
        <taxon>Bacillati</taxon>
        <taxon>Bacillota</taxon>
        <taxon>Bacilli</taxon>
        <taxon>Bacillales</taxon>
        <taxon>Alicyclobacillaceae</taxon>
        <taxon>Alicyclobacillus</taxon>
    </lineage>
</organism>
<comment type="caution">
    <text evidence="2">The sequence shown here is derived from an EMBL/GenBank/DDBJ whole genome shotgun (WGS) entry which is preliminary data.</text>
</comment>
<evidence type="ECO:0000313" key="3">
    <source>
        <dbReference type="Proteomes" id="UP001597079"/>
    </source>
</evidence>
<dbReference type="EMBL" id="JBHUCX010000028">
    <property type="protein sequence ID" value="MFD1675476.1"/>
    <property type="molecule type" value="Genomic_DNA"/>
</dbReference>
<sequence length="256" mass="28302">MRYQMTAKFWWRQQANQLLNWIFPGEDALCVVCGRPSELGKSGNNIADGQHGASDLGMCPFCQQEAASCTVNAAVQNVRLDHRRGFVAVHSCVSYEQFLRTLIRAWKYDGLIQLTEWFGQIMLSALPQALIARCDLIVPVPATRDRIQKRGYDHIRLLAACLSDAYGLPLIDGLCRVQTDQGFTQSQTAKSALARRRGLKNAYVLNAPLQTAMLRRKRLLLIDDIVTTGSTIATCAQALYQAGAATVEGGVIARVM</sequence>
<dbReference type="InterPro" id="IPR000836">
    <property type="entry name" value="PRTase_dom"/>
</dbReference>
<dbReference type="InterPro" id="IPR029057">
    <property type="entry name" value="PRTase-like"/>
</dbReference>
<dbReference type="InterPro" id="IPR051910">
    <property type="entry name" value="ComF/GntX_DNA_util-trans"/>
</dbReference>
<dbReference type="PANTHER" id="PTHR47505:SF1">
    <property type="entry name" value="DNA UTILIZATION PROTEIN YHGH"/>
    <property type="match status" value="1"/>
</dbReference>
<dbReference type="Gene3D" id="3.40.50.2020">
    <property type="match status" value="1"/>
</dbReference>
<protein>
    <submittedName>
        <fullName evidence="2">ComF family protein</fullName>
    </submittedName>
</protein>
<name>A0ABW4JGD9_9BACL</name>
<evidence type="ECO:0000313" key="2">
    <source>
        <dbReference type="EMBL" id="MFD1675476.1"/>
    </source>
</evidence>
<evidence type="ECO:0000256" key="1">
    <source>
        <dbReference type="ARBA" id="ARBA00008007"/>
    </source>
</evidence>
<dbReference type="CDD" id="cd06223">
    <property type="entry name" value="PRTases_typeI"/>
    <property type="match status" value="1"/>
</dbReference>
<accession>A0ABW4JGD9</accession>
<comment type="similarity">
    <text evidence="1">Belongs to the ComF/GntX family.</text>
</comment>
<gene>
    <name evidence="2" type="ORF">ACFSB2_12310</name>
</gene>
<dbReference type="RefSeq" id="WP_377943346.1">
    <property type="nucleotide sequence ID" value="NZ_JBHUCX010000028.1"/>
</dbReference>
<dbReference type="PANTHER" id="PTHR47505">
    <property type="entry name" value="DNA UTILIZATION PROTEIN YHGH"/>
    <property type="match status" value="1"/>
</dbReference>